<dbReference type="SUPFAM" id="SSF53807">
    <property type="entry name" value="Helical backbone' metal receptor"/>
    <property type="match status" value="1"/>
</dbReference>
<name>A0A1Q5PTA5_9ACTO</name>
<evidence type="ECO:0000313" key="4">
    <source>
        <dbReference type="Proteomes" id="UP000186465"/>
    </source>
</evidence>
<dbReference type="Proteomes" id="UP000186465">
    <property type="component" value="Unassembled WGS sequence"/>
</dbReference>
<dbReference type="PROSITE" id="PS50983">
    <property type="entry name" value="FE_B12_PBP"/>
    <property type="match status" value="1"/>
</dbReference>
<dbReference type="Pfam" id="PF01497">
    <property type="entry name" value="Peripla_BP_2"/>
    <property type="match status" value="1"/>
</dbReference>
<dbReference type="STRING" id="156892.BM477_01160"/>
<dbReference type="PANTHER" id="PTHR30535">
    <property type="entry name" value="VITAMIN B12-BINDING PROTEIN"/>
    <property type="match status" value="1"/>
</dbReference>
<organism evidence="3 4">
    <name type="scientific">Boudabousia marimammalium</name>
    <dbReference type="NCBI Taxonomy" id="156892"/>
    <lineage>
        <taxon>Bacteria</taxon>
        <taxon>Bacillati</taxon>
        <taxon>Actinomycetota</taxon>
        <taxon>Actinomycetes</taxon>
        <taxon>Actinomycetales</taxon>
        <taxon>Actinomycetaceae</taxon>
        <taxon>Boudabousia</taxon>
    </lineage>
</organism>
<feature type="domain" description="Fe/B12 periplasmic-binding" evidence="2">
    <location>
        <begin position="39"/>
        <end position="299"/>
    </location>
</feature>
<evidence type="ECO:0000256" key="1">
    <source>
        <dbReference type="ARBA" id="ARBA00008814"/>
    </source>
</evidence>
<sequence>MAELPDPEPISGDFTQQLPVTVTDVEGRQVTVTDTSRILALDIYGTLSRTVISLGLGDKLVGRTISSTEAQLAKLPVVTENGHSLNAEAILSLKPTVIVADRSVGPPEVLDQIAAAGVPVVLVEQERSLAKNGELMKTVAHALGMDQAGDALVTRTDKEIEEAKAQIAAWAPEKPLNGVFLYARGNAGVFFILGGGYGSDALLEGVGVHDIATAQGIKDLAPANAEALVSLNPEVYFMMTHGLESAGGLEQLLTRPGIADTIAGKNQRIVSIPDGMALSFGPQTAQVLLAVAKATYGVPAK</sequence>
<dbReference type="AlphaFoldDB" id="A0A1Q5PTA5"/>
<dbReference type="InterPro" id="IPR050902">
    <property type="entry name" value="ABC_Transporter_SBP"/>
</dbReference>
<comment type="caution">
    <text evidence="3">The sequence shown here is derived from an EMBL/GenBank/DDBJ whole genome shotgun (WGS) entry which is preliminary data.</text>
</comment>
<dbReference type="InterPro" id="IPR002491">
    <property type="entry name" value="ABC_transptr_periplasmic_BD"/>
</dbReference>
<reference evidence="4" key="1">
    <citation type="submission" date="2016-11" db="EMBL/GenBank/DDBJ databases">
        <title>Actinomyces gypaetusis sp. nov. isolated from Gypaetus barbatus in Qinghai Tibet Plateau China.</title>
        <authorList>
            <person name="Meng X."/>
        </authorList>
    </citation>
    <scope>NUCLEOTIDE SEQUENCE [LARGE SCALE GENOMIC DNA]</scope>
    <source>
        <strain evidence="4">DSM 15383</strain>
    </source>
</reference>
<dbReference type="PANTHER" id="PTHR30535:SF4">
    <property type="entry name" value="HEMIN-BINDING PERIPLASMIC PROTEIN HMUT"/>
    <property type="match status" value="1"/>
</dbReference>
<dbReference type="EMBL" id="MPDM01000001">
    <property type="protein sequence ID" value="OKL50685.1"/>
    <property type="molecule type" value="Genomic_DNA"/>
</dbReference>
<protein>
    <submittedName>
        <fullName evidence="3">ABC transporter substrate-binding protein</fullName>
    </submittedName>
</protein>
<evidence type="ECO:0000259" key="2">
    <source>
        <dbReference type="PROSITE" id="PS50983"/>
    </source>
</evidence>
<evidence type="ECO:0000313" key="3">
    <source>
        <dbReference type="EMBL" id="OKL50685.1"/>
    </source>
</evidence>
<dbReference type="Gene3D" id="3.40.50.1980">
    <property type="entry name" value="Nitrogenase molybdenum iron protein domain"/>
    <property type="match status" value="2"/>
</dbReference>
<comment type="similarity">
    <text evidence="1">Belongs to the bacterial solute-binding protein 8 family.</text>
</comment>
<gene>
    <name evidence="3" type="ORF">BM477_01160</name>
</gene>
<keyword evidence="4" id="KW-1185">Reference proteome</keyword>
<accession>A0A1Q5PTA5</accession>
<proteinExistence type="inferred from homology"/>